<evidence type="ECO:0000256" key="1">
    <source>
        <dbReference type="SAM" id="MobiDB-lite"/>
    </source>
</evidence>
<dbReference type="AlphaFoldDB" id="A0A934KK17"/>
<proteinExistence type="predicted"/>
<accession>A0A934KK17</accession>
<keyword evidence="2" id="KW-0812">Transmembrane</keyword>
<dbReference type="EMBL" id="JAEHJZ010000014">
    <property type="protein sequence ID" value="MBJ7880492.1"/>
    <property type="molecule type" value="Genomic_DNA"/>
</dbReference>
<evidence type="ECO:0000313" key="4">
    <source>
        <dbReference type="Proteomes" id="UP000662373"/>
    </source>
</evidence>
<protein>
    <submittedName>
        <fullName evidence="3">Uncharacterized protein</fullName>
    </submittedName>
</protein>
<evidence type="ECO:0000313" key="3">
    <source>
        <dbReference type="EMBL" id="MBJ7880492.1"/>
    </source>
</evidence>
<keyword evidence="4" id="KW-1185">Reference proteome</keyword>
<keyword evidence="2" id="KW-0472">Membrane</keyword>
<feature type="region of interest" description="Disordered" evidence="1">
    <location>
        <begin position="41"/>
        <end position="64"/>
    </location>
</feature>
<feature type="transmembrane region" description="Helical" evidence="2">
    <location>
        <begin position="12"/>
        <end position="31"/>
    </location>
</feature>
<reference evidence="3 4" key="1">
    <citation type="submission" date="2020-09" db="EMBL/GenBank/DDBJ databases">
        <title>Draft genome of Gelidibacter salicanalis PAMC21136.</title>
        <authorList>
            <person name="Park H."/>
        </authorList>
    </citation>
    <scope>NUCLEOTIDE SEQUENCE [LARGE SCALE GENOMIC DNA]</scope>
    <source>
        <strain evidence="3 4">PAMC21136</strain>
    </source>
</reference>
<comment type="caution">
    <text evidence="3">The sequence shown here is derived from an EMBL/GenBank/DDBJ whole genome shotgun (WGS) entry which is preliminary data.</text>
</comment>
<dbReference type="Proteomes" id="UP000662373">
    <property type="component" value="Unassembled WGS sequence"/>
</dbReference>
<dbReference type="RefSeq" id="WP_199598329.1">
    <property type="nucleotide sequence ID" value="NZ_JAEHJZ010000014.1"/>
</dbReference>
<name>A0A934KK17_9FLAO</name>
<gene>
    <name evidence="3" type="ORF">JEM65_07510</name>
</gene>
<evidence type="ECO:0000256" key="2">
    <source>
        <dbReference type="SAM" id="Phobius"/>
    </source>
</evidence>
<keyword evidence="2" id="KW-1133">Transmembrane helix</keyword>
<sequence length="211" mass="23996">MAEIKIEKKKPVWPWVVLILVVLGIIAYFVYADQNDNDLNDDFDDDYNNEQVVDPTYDSSPDDTYDTKKSYDQFKAFDESISDSTRVAIDSSYTKKAFANLTKAVVRTADDNNVEDSEALTDLRNFSSLITSISTTTKDTKGFKNFKTASDKVVKVMEDIQKKNFPALQTQVADLKQSASKIDGSVTMNKQQDQIYTFLRQSRDVLQMMNN</sequence>
<organism evidence="3 4">
    <name type="scientific">Gelidibacter salicanalis</name>
    <dbReference type="NCBI Taxonomy" id="291193"/>
    <lineage>
        <taxon>Bacteria</taxon>
        <taxon>Pseudomonadati</taxon>
        <taxon>Bacteroidota</taxon>
        <taxon>Flavobacteriia</taxon>
        <taxon>Flavobacteriales</taxon>
        <taxon>Flavobacteriaceae</taxon>
        <taxon>Gelidibacter</taxon>
    </lineage>
</organism>